<gene>
    <name evidence="2" type="ORF">B0F90DRAFT_1645029</name>
</gene>
<evidence type="ECO:0000313" key="2">
    <source>
        <dbReference type="EMBL" id="KAI0292686.1"/>
    </source>
</evidence>
<reference evidence="2" key="1">
    <citation type="journal article" date="2022" name="New Phytol.">
        <title>Evolutionary transition to the ectomycorrhizal habit in the genomes of a hyperdiverse lineage of mushroom-forming fungi.</title>
        <authorList>
            <person name="Looney B."/>
            <person name="Miyauchi S."/>
            <person name="Morin E."/>
            <person name="Drula E."/>
            <person name="Courty P.E."/>
            <person name="Kohler A."/>
            <person name="Kuo A."/>
            <person name="LaButti K."/>
            <person name="Pangilinan J."/>
            <person name="Lipzen A."/>
            <person name="Riley R."/>
            <person name="Andreopoulos W."/>
            <person name="He G."/>
            <person name="Johnson J."/>
            <person name="Nolan M."/>
            <person name="Tritt A."/>
            <person name="Barry K.W."/>
            <person name="Grigoriev I.V."/>
            <person name="Nagy L.G."/>
            <person name="Hibbett D."/>
            <person name="Henrissat B."/>
            <person name="Matheny P.B."/>
            <person name="Labbe J."/>
            <person name="Martin F.M."/>
        </authorList>
    </citation>
    <scope>NUCLEOTIDE SEQUENCE</scope>
    <source>
        <strain evidence="2">BPL690</strain>
    </source>
</reference>
<evidence type="ECO:0000313" key="3">
    <source>
        <dbReference type="Proteomes" id="UP001203297"/>
    </source>
</evidence>
<accession>A0AAD4LWE5</accession>
<feature type="region of interest" description="Disordered" evidence="1">
    <location>
        <begin position="131"/>
        <end position="161"/>
    </location>
</feature>
<name>A0AAD4LWE5_9AGAM</name>
<feature type="compositionally biased region" description="Acidic residues" evidence="1">
    <location>
        <begin position="133"/>
        <end position="161"/>
    </location>
</feature>
<proteinExistence type="predicted"/>
<organism evidence="2 3">
    <name type="scientific">Multifurca ochricompacta</name>
    <dbReference type="NCBI Taxonomy" id="376703"/>
    <lineage>
        <taxon>Eukaryota</taxon>
        <taxon>Fungi</taxon>
        <taxon>Dikarya</taxon>
        <taxon>Basidiomycota</taxon>
        <taxon>Agaricomycotina</taxon>
        <taxon>Agaricomycetes</taxon>
        <taxon>Russulales</taxon>
        <taxon>Russulaceae</taxon>
        <taxon>Multifurca</taxon>
    </lineage>
</organism>
<evidence type="ECO:0000256" key="1">
    <source>
        <dbReference type="SAM" id="MobiDB-lite"/>
    </source>
</evidence>
<dbReference type="Proteomes" id="UP001203297">
    <property type="component" value="Unassembled WGS sequence"/>
</dbReference>
<comment type="caution">
    <text evidence="2">The sequence shown here is derived from an EMBL/GenBank/DDBJ whole genome shotgun (WGS) entry which is preliminary data.</text>
</comment>
<feature type="non-terminal residue" evidence="2">
    <location>
        <position position="313"/>
    </location>
</feature>
<dbReference type="AlphaFoldDB" id="A0AAD4LWE5"/>
<sequence length="313" mass="34524">RYAALKTQFPSLGRRALLLLIADEFWSLDVRAWAALAPPALVSGSFYPPPSSPVLPWAADKDEYDLVDDAGLPGIVLRTDYSPGSDDAWTGFCSVLHDAEHEFFLEDQMPTLASSGGDPNVDEDAEMVPALDPDADLDDDNDDDDGGEEESDKDEGEGEEEELTLFTLISDITAAERFNDISNLRALRLLFDVSVRAVPMQELGSTSTPTYLNQLTCLRGLQETYDTRGRTLWIFDKRSRADGCVRLVSEAGDVATGDSWRVRATHMAELQAGLAARALRIDFGGLDRWDYTERQRNMREADIGHAAILSGME</sequence>
<dbReference type="EMBL" id="WTXG01000113">
    <property type="protein sequence ID" value="KAI0292686.1"/>
    <property type="molecule type" value="Genomic_DNA"/>
</dbReference>
<keyword evidence="3" id="KW-1185">Reference proteome</keyword>
<protein>
    <submittedName>
        <fullName evidence="2">Uncharacterized protein</fullName>
    </submittedName>
</protein>